<dbReference type="InterPro" id="IPR029044">
    <property type="entry name" value="Nucleotide-diphossugar_trans"/>
</dbReference>
<dbReference type="PANTHER" id="PTHR43179">
    <property type="entry name" value="RHAMNOSYLTRANSFERASE WBBL"/>
    <property type="match status" value="1"/>
</dbReference>
<evidence type="ECO:0000313" key="2">
    <source>
        <dbReference type="EMBL" id="PIT97803.1"/>
    </source>
</evidence>
<dbReference type="EMBL" id="PEZP01000043">
    <property type="protein sequence ID" value="PIT97803.1"/>
    <property type="molecule type" value="Genomic_DNA"/>
</dbReference>
<reference evidence="3" key="1">
    <citation type="submission" date="2017-09" db="EMBL/GenBank/DDBJ databases">
        <title>Depth-based differentiation of microbial function through sediment-hosted aquifers and enrichment of novel symbionts in the deep terrestrial subsurface.</title>
        <authorList>
            <person name="Probst A.J."/>
            <person name="Ladd B."/>
            <person name="Jarett J.K."/>
            <person name="Geller-Mcgrath D.E."/>
            <person name="Sieber C.M.K."/>
            <person name="Emerson J.B."/>
            <person name="Anantharaman K."/>
            <person name="Thomas B.C."/>
            <person name="Malmstrom R."/>
            <person name="Stieglmeier M."/>
            <person name="Klingl A."/>
            <person name="Woyke T."/>
            <person name="Ryan C.M."/>
            <person name="Banfield J.F."/>
        </authorList>
    </citation>
    <scope>NUCLEOTIDE SEQUENCE [LARGE SCALE GENOMIC DNA]</scope>
</reference>
<evidence type="ECO:0000259" key="1">
    <source>
        <dbReference type="Pfam" id="PF00535"/>
    </source>
</evidence>
<dbReference type="Pfam" id="PF00535">
    <property type="entry name" value="Glycos_transf_2"/>
    <property type="match status" value="1"/>
</dbReference>
<feature type="domain" description="Glycosyltransferase 2-like" evidence="1">
    <location>
        <begin position="4"/>
        <end position="126"/>
    </location>
</feature>
<dbReference type="InterPro" id="IPR001173">
    <property type="entry name" value="Glyco_trans_2-like"/>
</dbReference>
<protein>
    <submittedName>
        <fullName evidence="2">Glycosyl transferase family 2</fullName>
    </submittedName>
</protein>
<organism evidence="2 3">
    <name type="scientific">Candidatus Andersenbacteria bacterium CG10_big_fil_rev_8_21_14_0_10_54_11</name>
    <dbReference type="NCBI Taxonomy" id="1974485"/>
    <lineage>
        <taxon>Bacteria</taxon>
        <taxon>Candidatus Anderseniibacteriota</taxon>
    </lineage>
</organism>
<name>A0A2M6WYE5_9BACT</name>
<accession>A0A2M6WYE5</accession>
<dbReference type="CDD" id="cd04186">
    <property type="entry name" value="GT_2_like_c"/>
    <property type="match status" value="1"/>
</dbReference>
<gene>
    <name evidence="2" type="ORF">COT71_03860</name>
</gene>
<sequence>MKLSIIIINYNSGALTRACIASILQQELPFTVEIIVVDNASADESVSLLRDEFPDITVIANDQNRGFGAGVNQGLTAAHGSYILILNPDIVVLPEALPRMVQYMNVHPDIGVLGAQLIYPNGHLQYSCFRFYTPMTIVYRRTPLGRLRSGRQAVLSFLMQDVDHQNPIDVDWLMGSCLLLRAAAVRKVGGMDERFFMYFEDVDWCRRMWEFGWRVVYFPHAQLSHYHQRSSDHGGLLGVFTNWTVRAHITSALKYFWKYRGKKLPHRTSRQRTLL</sequence>
<dbReference type="PANTHER" id="PTHR43179:SF7">
    <property type="entry name" value="RHAMNOSYLTRANSFERASE WBBL"/>
    <property type="match status" value="1"/>
</dbReference>
<dbReference type="SUPFAM" id="SSF53448">
    <property type="entry name" value="Nucleotide-diphospho-sugar transferases"/>
    <property type="match status" value="1"/>
</dbReference>
<keyword evidence="2" id="KW-0808">Transferase</keyword>
<comment type="caution">
    <text evidence="2">The sequence shown here is derived from an EMBL/GenBank/DDBJ whole genome shotgun (WGS) entry which is preliminary data.</text>
</comment>
<dbReference type="Proteomes" id="UP000230731">
    <property type="component" value="Unassembled WGS sequence"/>
</dbReference>
<dbReference type="Gene3D" id="3.90.550.10">
    <property type="entry name" value="Spore Coat Polysaccharide Biosynthesis Protein SpsA, Chain A"/>
    <property type="match status" value="1"/>
</dbReference>
<dbReference type="GO" id="GO:0016740">
    <property type="term" value="F:transferase activity"/>
    <property type="evidence" value="ECO:0007669"/>
    <property type="project" value="UniProtKB-KW"/>
</dbReference>
<evidence type="ECO:0000313" key="3">
    <source>
        <dbReference type="Proteomes" id="UP000230731"/>
    </source>
</evidence>
<proteinExistence type="predicted"/>
<dbReference type="AlphaFoldDB" id="A0A2M6WYE5"/>